<organism evidence="1 2">
    <name type="scientific">Choristoneura fumiferana</name>
    <name type="common">Spruce budworm moth</name>
    <name type="synonym">Archips fumiferana</name>
    <dbReference type="NCBI Taxonomy" id="7141"/>
    <lineage>
        <taxon>Eukaryota</taxon>
        <taxon>Metazoa</taxon>
        <taxon>Ecdysozoa</taxon>
        <taxon>Arthropoda</taxon>
        <taxon>Hexapoda</taxon>
        <taxon>Insecta</taxon>
        <taxon>Pterygota</taxon>
        <taxon>Neoptera</taxon>
        <taxon>Endopterygota</taxon>
        <taxon>Lepidoptera</taxon>
        <taxon>Glossata</taxon>
        <taxon>Ditrysia</taxon>
        <taxon>Tortricoidea</taxon>
        <taxon>Tortricidae</taxon>
        <taxon>Tortricinae</taxon>
        <taxon>Choristoneura</taxon>
    </lineage>
</organism>
<proteinExistence type="predicted"/>
<accession>A0ACC0K6P5</accession>
<name>A0ACC0K6P5_CHOFU</name>
<protein>
    <submittedName>
        <fullName evidence="1">Uncharacterized protein</fullName>
    </submittedName>
</protein>
<reference evidence="1 2" key="1">
    <citation type="journal article" date="2022" name="Genome Biol. Evol.">
        <title>The Spruce Budworm Genome: Reconstructing the Evolutionary History of Antifreeze Proteins.</title>
        <authorList>
            <person name="Beliveau C."/>
            <person name="Gagne P."/>
            <person name="Picq S."/>
            <person name="Vernygora O."/>
            <person name="Keeling C.I."/>
            <person name="Pinkney K."/>
            <person name="Doucet D."/>
            <person name="Wen F."/>
            <person name="Johnston J.S."/>
            <person name="Maaroufi H."/>
            <person name="Boyle B."/>
            <person name="Laroche J."/>
            <person name="Dewar K."/>
            <person name="Juretic N."/>
            <person name="Blackburn G."/>
            <person name="Nisole A."/>
            <person name="Brunet B."/>
            <person name="Brandao M."/>
            <person name="Lumley L."/>
            <person name="Duan J."/>
            <person name="Quan G."/>
            <person name="Lucarotti C.J."/>
            <person name="Roe A.D."/>
            <person name="Sperling F.A.H."/>
            <person name="Levesque R.C."/>
            <person name="Cusson M."/>
        </authorList>
    </citation>
    <scope>NUCLEOTIDE SEQUENCE [LARGE SCALE GENOMIC DNA]</scope>
    <source>
        <strain evidence="1">Glfc:IPQL:Cfum</strain>
    </source>
</reference>
<evidence type="ECO:0000313" key="2">
    <source>
        <dbReference type="Proteomes" id="UP001064048"/>
    </source>
</evidence>
<evidence type="ECO:0000313" key="1">
    <source>
        <dbReference type="EMBL" id="KAI8432044.1"/>
    </source>
</evidence>
<comment type="caution">
    <text evidence="1">The sequence shown here is derived from an EMBL/GenBank/DDBJ whole genome shotgun (WGS) entry which is preliminary data.</text>
</comment>
<gene>
    <name evidence="1" type="ORF">MSG28_004563</name>
</gene>
<keyword evidence="2" id="KW-1185">Reference proteome</keyword>
<sequence>MEIELKQRLINLVRENECIYNNKHKEYKNNYLKTQLWENIGAALNIEGNEAKQMWRTLRDGYTRHHKQVKWQKGSSRKYTHYMWSADMTFLDAILDSRAIDPDSFKLSPASATSPFLQQTGLANRPILSNSVLKRDSDNNEDSTKLSPTTATSIFQLQPGSPNLHSKKPIVTLPNSAFKRRNSDSSDEILTKKKKEDAVDHLFMSYAETFKRFSTRKQAELKVVLAKMFAEAELSELEDDTSVNKDSAPMAYYPTEESSENGIKKEFFWHSSE</sequence>
<dbReference type="Proteomes" id="UP001064048">
    <property type="component" value="Chromosome 7"/>
</dbReference>
<dbReference type="EMBL" id="CM046107">
    <property type="protein sequence ID" value="KAI8432044.1"/>
    <property type="molecule type" value="Genomic_DNA"/>
</dbReference>